<dbReference type="RefSeq" id="XP_007912922.1">
    <property type="nucleotide sequence ID" value="XM_007914731.1"/>
</dbReference>
<accession>R8BSU1</accession>
<proteinExistence type="predicted"/>
<feature type="compositionally biased region" description="Basic and acidic residues" evidence="1">
    <location>
        <begin position="231"/>
        <end position="249"/>
    </location>
</feature>
<evidence type="ECO:0000313" key="3">
    <source>
        <dbReference type="Proteomes" id="UP000014074"/>
    </source>
</evidence>
<evidence type="ECO:0000313" key="2">
    <source>
        <dbReference type="EMBL" id="EOO02345.1"/>
    </source>
</evidence>
<dbReference type="AlphaFoldDB" id="R8BSU1"/>
<gene>
    <name evidence="2" type="ORF">UCRPA7_2156</name>
</gene>
<dbReference type="Gene3D" id="3.40.50.1820">
    <property type="entry name" value="alpha/beta hydrolase"/>
    <property type="match status" value="2"/>
</dbReference>
<feature type="region of interest" description="Disordered" evidence="1">
    <location>
        <begin position="332"/>
        <end position="360"/>
    </location>
</feature>
<evidence type="ECO:0000256" key="1">
    <source>
        <dbReference type="SAM" id="MobiDB-lite"/>
    </source>
</evidence>
<feature type="region of interest" description="Disordered" evidence="1">
    <location>
        <begin position="125"/>
        <end position="146"/>
    </location>
</feature>
<feature type="region of interest" description="Disordered" evidence="1">
    <location>
        <begin position="264"/>
        <end position="293"/>
    </location>
</feature>
<feature type="region of interest" description="Disordered" evidence="1">
    <location>
        <begin position="214"/>
        <end position="249"/>
    </location>
</feature>
<dbReference type="KEGG" id="tmn:UCRPA7_2156"/>
<dbReference type="PANTHER" id="PTHR42103">
    <property type="entry name" value="ALPHA/BETA-HYDROLASES SUPERFAMILY PROTEIN"/>
    <property type="match status" value="1"/>
</dbReference>
<protein>
    <recommendedName>
        <fullName evidence="4">Prolyl oligopeptidase</fullName>
    </recommendedName>
</protein>
<organism evidence="2 3">
    <name type="scientific">Phaeoacremonium minimum (strain UCR-PA7)</name>
    <name type="common">Esca disease fungus</name>
    <name type="synonym">Togninia minima</name>
    <dbReference type="NCBI Taxonomy" id="1286976"/>
    <lineage>
        <taxon>Eukaryota</taxon>
        <taxon>Fungi</taxon>
        <taxon>Dikarya</taxon>
        <taxon>Ascomycota</taxon>
        <taxon>Pezizomycotina</taxon>
        <taxon>Sordariomycetes</taxon>
        <taxon>Sordariomycetidae</taxon>
        <taxon>Togniniales</taxon>
        <taxon>Togniniaceae</taxon>
        <taxon>Phaeoacremonium</taxon>
    </lineage>
</organism>
<dbReference type="InterPro" id="IPR029058">
    <property type="entry name" value="AB_hydrolase_fold"/>
</dbReference>
<sequence length="438" mass="47393">MLPEPTLTFTLPSIHDSTTLDCRIYHPHSLAPASSRAPPWLRHAAIVAHPYAPLGGCFDDPVVDTIAGTLLRAGFLVATFNFRGAGNSAGHTSWTSKAERADYMSLVGFVSYYVHYLNPFRRLGPHPKSPGPADTGLPSAPTSAPEVPLRQPTLLLAGYSYGAMITSQIPPLDTILDPFATPVAGSAEADIRLRAQHLAEQQNVILGSARAALAERHGGVSPRKSLGLRIGGDEDRRRSHDSHRSFSLDAEDKLRKGVADLLAKTKSHKKATGHHSGTSAPDVTSDPGAAQQQQALDRLGDMIHPRVAYLLVSPPVGWATNLMTLKIPHPFGKKSWRSSSKVSASSNADKNNSAHEHQLGEQKLVENPCLTVYGDSDTFVAVKKFREWTARLQAVPGSRFRAHEVSTAGHFYVEEGVMQRLRDAARAFAESLLTEEPG</sequence>
<dbReference type="OrthoDB" id="10260961at2759"/>
<dbReference type="EMBL" id="KB932922">
    <property type="protein sequence ID" value="EOO02345.1"/>
    <property type="molecule type" value="Genomic_DNA"/>
</dbReference>
<feature type="compositionally biased region" description="Low complexity" evidence="1">
    <location>
        <begin position="337"/>
        <end position="351"/>
    </location>
</feature>
<dbReference type="Proteomes" id="UP000014074">
    <property type="component" value="Unassembled WGS sequence"/>
</dbReference>
<dbReference type="eggNOG" id="ENOG502RXN2">
    <property type="taxonomic scope" value="Eukaryota"/>
</dbReference>
<name>R8BSU1_PHAM7</name>
<dbReference type="PANTHER" id="PTHR42103:SF2">
    <property type="entry name" value="AB HYDROLASE-1 DOMAIN-CONTAINING PROTEIN"/>
    <property type="match status" value="1"/>
</dbReference>
<dbReference type="GeneID" id="19322378"/>
<dbReference type="SUPFAM" id="SSF53474">
    <property type="entry name" value="alpha/beta-Hydrolases"/>
    <property type="match status" value="1"/>
</dbReference>
<keyword evidence="3" id="KW-1185">Reference proteome</keyword>
<evidence type="ECO:0008006" key="4">
    <source>
        <dbReference type="Google" id="ProtNLM"/>
    </source>
</evidence>
<reference evidence="3" key="1">
    <citation type="journal article" date="2013" name="Genome Announc.">
        <title>Draft genome sequence of the ascomycete Phaeoacremonium aleophilum strain UCR-PA7, a causal agent of the esca disease complex in grapevines.</title>
        <authorList>
            <person name="Blanco-Ulate B."/>
            <person name="Rolshausen P."/>
            <person name="Cantu D."/>
        </authorList>
    </citation>
    <scope>NUCLEOTIDE SEQUENCE [LARGE SCALE GENOMIC DNA]</scope>
    <source>
        <strain evidence="3">UCR-PA7</strain>
    </source>
</reference>
<dbReference type="HOGENOM" id="CLU_035149_0_0_1"/>